<dbReference type="EMBL" id="CAJPWZ010000931">
    <property type="protein sequence ID" value="CAG2203776.1"/>
    <property type="molecule type" value="Genomic_DNA"/>
</dbReference>
<sequence>MKILSTRLLTATHDLCKRTTSLEILKNLKRHLTVSETATALRPFYLAVHPDFYGQFPVERKVNEESLKKLHEYITDLHKTGKAKPTDINFYVRGKQQNDKYKYVNMKLLSGDVRSTVTTVLESVALPLDYLDTIPRGPATTKIRWDSSYYHFTGKQNPHDEYYQATSKLHTGTLISWLQKKRARCQIKIRI</sequence>
<proteinExistence type="predicted"/>
<dbReference type="Proteomes" id="UP000683360">
    <property type="component" value="Unassembled WGS sequence"/>
</dbReference>
<name>A0A8S3R4Z6_MYTED</name>
<dbReference type="Pfam" id="PF14687">
    <property type="entry name" value="DUF4460"/>
    <property type="match status" value="1"/>
</dbReference>
<evidence type="ECO:0000259" key="1">
    <source>
        <dbReference type="Pfam" id="PF14687"/>
    </source>
</evidence>
<gene>
    <name evidence="2" type="ORF">MEDL_18297</name>
</gene>
<reference evidence="2" key="1">
    <citation type="submission" date="2021-03" db="EMBL/GenBank/DDBJ databases">
        <authorList>
            <person name="Bekaert M."/>
        </authorList>
    </citation>
    <scope>NUCLEOTIDE SEQUENCE</scope>
</reference>
<keyword evidence="3" id="KW-1185">Reference proteome</keyword>
<dbReference type="InterPro" id="IPR028031">
    <property type="entry name" value="DUF4460"/>
</dbReference>
<feature type="domain" description="DUF4460" evidence="1">
    <location>
        <begin position="30"/>
        <end position="125"/>
    </location>
</feature>
<comment type="caution">
    <text evidence="2">The sequence shown here is derived from an EMBL/GenBank/DDBJ whole genome shotgun (WGS) entry which is preliminary data.</text>
</comment>
<organism evidence="2 3">
    <name type="scientific">Mytilus edulis</name>
    <name type="common">Blue mussel</name>
    <dbReference type="NCBI Taxonomy" id="6550"/>
    <lineage>
        <taxon>Eukaryota</taxon>
        <taxon>Metazoa</taxon>
        <taxon>Spiralia</taxon>
        <taxon>Lophotrochozoa</taxon>
        <taxon>Mollusca</taxon>
        <taxon>Bivalvia</taxon>
        <taxon>Autobranchia</taxon>
        <taxon>Pteriomorphia</taxon>
        <taxon>Mytilida</taxon>
        <taxon>Mytiloidea</taxon>
        <taxon>Mytilidae</taxon>
        <taxon>Mytilinae</taxon>
        <taxon>Mytilus</taxon>
    </lineage>
</organism>
<dbReference type="AlphaFoldDB" id="A0A8S3R4Z6"/>
<evidence type="ECO:0000313" key="3">
    <source>
        <dbReference type="Proteomes" id="UP000683360"/>
    </source>
</evidence>
<dbReference type="OrthoDB" id="4238at2759"/>
<dbReference type="PANTHER" id="PTHR31596:SF1">
    <property type="entry name" value="T-CELL ACTIVATION INHIBITOR, MITOCHONDRIAL"/>
    <property type="match status" value="1"/>
</dbReference>
<dbReference type="PANTHER" id="PTHR31596">
    <property type="entry name" value="T-CELL ACTIVATION INHIBITOR, MITOCHONDRIAL"/>
    <property type="match status" value="1"/>
</dbReference>
<dbReference type="GO" id="GO:0005739">
    <property type="term" value="C:mitochondrion"/>
    <property type="evidence" value="ECO:0007669"/>
    <property type="project" value="TreeGrafter"/>
</dbReference>
<dbReference type="InterPro" id="IPR027986">
    <property type="entry name" value="TCAIM"/>
</dbReference>
<evidence type="ECO:0000313" key="2">
    <source>
        <dbReference type="EMBL" id="CAG2203776.1"/>
    </source>
</evidence>
<accession>A0A8S3R4Z6</accession>
<protein>
    <recommendedName>
        <fullName evidence="1">DUF4460 domain-containing protein</fullName>
    </recommendedName>
</protein>